<dbReference type="EMBL" id="SUMB01000003">
    <property type="protein sequence ID" value="TJZ55571.1"/>
    <property type="molecule type" value="Genomic_DNA"/>
</dbReference>
<sequence>MRGQQDKRRSRISRRARRGLVAVLAGGAVAAGSVIAVFGTAGPASASTATAPVDGAKVVCTSEKPGLAPRLSQDIARALHGRAGTSALAFYDRGTRTTCEFRSGTAFDSASVVKVTVLCALLRQAEEARRTLTPQEVRWATDMITKSDNNATTALWRELGPAGIQRFLGLAGMWHTVPGARGAWGLTQITAGDQLKLMQLLTEPNPGAQAVLSPSSRAYVLDLMRRVVPGQRWGVPAGAPPVVTTHVKNGWLPRAANGWRVHSVGVFTGGGHDYGMAVLSHGNRTMEYGVGTVEAAARVIHRDLQAAASGG</sequence>
<evidence type="ECO:0000313" key="3">
    <source>
        <dbReference type="Proteomes" id="UP000308697"/>
    </source>
</evidence>
<dbReference type="InterPro" id="IPR000871">
    <property type="entry name" value="Beta-lactam_class-A"/>
</dbReference>
<dbReference type="GO" id="GO:0046677">
    <property type="term" value="P:response to antibiotic"/>
    <property type="evidence" value="ECO:0007669"/>
    <property type="project" value="InterPro"/>
</dbReference>
<comment type="caution">
    <text evidence="2">The sequence shown here is derived from an EMBL/GenBank/DDBJ whole genome shotgun (WGS) entry which is preliminary data.</text>
</comment>
<dbReference type="RefSeq" id="WP_136739336.1">
    <property type="nucleotide sequence ID" value="NZ_SUMB01000003.1"/>
</dbReference>
<organism evidence="2 3">
    <name type="scientific">Streptomyces piniterrae</name>
    <dbReference type="NCBI Taxonomy" id="2571125"/>
    <lineage>
        <taxon>Bacteria</taxon>
        <taxon>Bacillati</taxon>
        <taxon>Actinomycetota</taxon>
        <taxon>Actinomycetes</taxon>
        <taxon>Kitasatosporales</taxon>
        <taxon>Streptomycetaceae</taxon>
        <taxon>Streptomyces</taxon>
    </lineage>
</organism>
<feature type="domain" description="Beta-lactamase class A catalytic" evidence="1">
    <location>
        <begin position="140"/>
        <end position="279"/>
    </location>
</feature>
<evidence type="ECO:0000259" key="1">
    <source>
        <dbReference type="Pfam" id="PF13354"/>
    </source>
</evidence>
<dbReference type="GO" id="GO:0008800">
    <property type="term" value="F:beta-lactamase activity"/>
    <property type="evidence" value="ECO:0007669"/>
    <property type="project" value="InterPro"/>
</dbReference>
<keyword evidence="3" id="KW-1185">Reference proteome</keyword>
<proteinExistence type="predicted"/>
<name>A0A4U0NMD0_9ACTN</name>
<dbReference type="OrthoDB" id="5243140at2"/>
<dbReference type="SUPFAM" id="SSF56601">
    <property type="entry name" value="beta-lactamase/transpeptidase-like"/>
    <property type="match status" value="1"/>
</dbReference>
<dbReference type="PANTHER" id="PTHR35333">
    <property type="entry name" value="BETA-LACTAMASE"/>
    <property type="match status" value="1"/>
</dbReference>
<dbReference type="InterPro" id="IPR012338">
    <property type="entry name" value="Beta-lactam/transpept-like"/>
</dbReference>
<dbReference type="Gene3D" id="3.40.710.10">
    <property type="entry name" value="DD-peptidase/beta-lactamase superfamily"/>
    <property type="match status" value="1"/>
</dbReference>
<evidence type="ECO:0000313" key="2">
    <source>
        <dbReference type="EMBL" id="TJZ55571.1"/>
    </source>
</evidence>
<dbReference type="Pfam" id="PF13354">
    <property type="entry name" value="Beta-lactamase2"/>
    <property type="match status" value="1"/>
</dbReference>
<accession>A0A4U0NMD0</accession>
<keyword evidence="2" id="KW-0378">Hydrolase</keyword>
<dbReference type="GO" id="GO:0030655">
    <property type="term" value="P:beta-lactam antibiotic catabolic process"/>
    <property type="evidence" value="ECO:0007669"/>
    <property type="project" value="InterPro"/>
</dbReference>
<reference evidence="2 3" key="1">
    <citation type="submission" date="2019-04" db="EMBL/GenBank/DDBJ databases">
        <title>Streptomyces piniterrae sp. nov., a heliquinomycin-producing actinomycete isolated from rhizosphere soil of Pinus yunnanensis.</title>
        <authorList>
            <person name="Zhuang X."/>
            <person name="Zhao J."/>
        </authorList>
    </citation>
    <scope>NUCLEOTIDE SEQUENCE [LARGE SCALE GENOMIC DNA]</scope>
    <source>
        <strain evidence="3">jys28</strain>
    </source>
</reference>
<gene>
    <name evidence="2" type="ORF">FCH28_09525</name>
</gene>
<dbReference type="Proteomes" id="UP000308697">
    <property type="component" value="Unassembled WGS sequence"/>
</dbReference>
<dbReference type="InterPro" id="IPR045155">
    <property type="entry name" value="Beta-lactam_cat"/>
</dbReference>
<protein>
    <submittedName>
        <fullName evidence="2">Serine hydrolase</fullName>
    </submittedName>
</protein>
<dbReference type="AlphaFoldDB" id="A0A4U0NMD0"/>
<dbReference type="PANTHER" id="PTHR35333:SF3">
    <property type="entry name" value="BETA-LACTAMASE-TYPE TRANSPEPTIDASE FOLD CONTAINING PROTEIN"/>
    <property type="match status" value="1"/>
</dbReference>